<evidence type="ECO:0000256" key="1">
    <source>
        <dbReference type="SAM" id="MobiDB-lite"/>
    </source>
</evidence>
<protein>
    <submittedName>
        <fullName evidence="2">Uncharacterized protein</fullName>
    </submittedName>
</protein>
<name>A0AAU7NYD7_9GAMM</name>
<accession>A0AAU7NYD7</accession>
<organism evidence="2 3">
    <name type="scientific">Methylomarinum roseum</name>
    <dbReference type="NCBI Taxonomy" id="3067653"/>
    <lineage>
        <taxon>Bacteria</taxon>
        <taxon>Pseudomonadati</taxon>
        <taxon>Pseudomonadota</taxon>
        <taxon>Gammaproteobacteria</taxon>
        <taxon>Methylococcales</taxon>
        <taxon>Methylococcaceae</taxon>
        <taxon>Methylomarinum</taxon>
    </lineage>
</organism>
<gene>
    <name evidence="2" type="ORF">Q9L42_005820</name>
</gene>
<reference evidence="2 3" key="1">
    <citation type="journal article" date="2024" name="Microbiology">
        <title>Methylomarinum rosea sp. nov., a novel halophilic methanotrophic bacterium from the hypersaline Lake Elton.</title>
        <authorList>
            <person name="Suleimanov R.Z."/>
            <person name="Oshkin I.Y."/>
            <person name="Danilova O.V."/>
            <person name="Suzina N.E."/>
            <person name="Dedysh S.N."/>
        </authorList>
    </citation>
    <scope>NUCLEOTIDE SEQUENCE [LARGE SCALE GENOMIC DNA]</scope>
    <source>
        <strain evidence="2 3">Ch1-1</strain>
    </source>
</reference>
<dbReference type="EMBL" id="CP157743">
    <property type="protein sequence ID" value="XBS21641.1"/>
    <property type="molecule type" value="Genomic_DNA"/>
</dbReference>
<dbReference type="RefSeq" id="WP_305909363.1">
    <property type="nucleotide sequence ID" value="NZ_CP157743.1"/>
</dbReference>
<dbReference type="AlphaFoldDB" id="A0AAU7NYD7"/>
<dbReference type="Proteomes" id="UP001225378">
    <property type="component" value="Chromosome"/>
</dbReference>
<sequence length="190" mass="21056">MLFIELISLLSKLQLPKYLLLKGNIDQIHLPQIITRTGKGSYCERLMGIAVCDIATNVLFKTVGQSSTRYASDGKDYSYDLERYKVGLSSKDNELDLGHIKNGKISLDFSPALDFIAKSKTEKGFFSYTIKTGNDVFKTGKITFNVNSPGKTGSCGEEILNDVYGGTDNPPESEEDKGDENQELDSYNNK</sequence>
<proteinExistence type="predicted"/>
<feature type="compositionally biased region" description="Acidic residues" evidence="1">
    <location>
        <begin position="171"/>
        <end position="183"/>
    </location>
</feature>
<dbReference type="KEGG" id="mech:Q9L42_005820"/>
<keyword evidence="3" id="KW-1185">Reference proteome</keyword>
<evidence type="ECO:0000313" key="3">
    <source>
        <dbReference type="Proteomes" id="UP001225378"/>
    </source>
</evidence>
<evidence type="ECO:0000313" key="2">
    <source>
        <dbReference type="EMBL" id="XBS21641.1"/>
    </source>
</evidence>
<feature type="region of interest" description="Disordered" evidence="1">
    <location>
        <begin position="157"/>
        <end position="190"/>
    </location>
</feature>